<name>A0A180H2P5_PUCT1</name>
<keyword evidence="6" id="KW-1185">Reference proteome</keyword>
<evidence type="ECO:0000313" key="5">
    <source>
        <dbReference type="EnsemblFungi" id="PTTG_25330-t43_1-p1"/>
    </source>
</evidence>
<dbReference type="VEuPathDB" id="FungiDB:PTTG_25330"/>
<protein>
    <submittedName>
        <fullName evidence="5">DDE Tnp4 domain-containing protein</fullName>
    </submittedName>
</protein>
<evidence type="ECO:0000256" key="1">
    <source>
        <dbReference type="ARBA" id="ARBA00001968"/>
    </source>
</evidence>
<gene>
    <name evidence="4" type="ORF">PTTG_25330</name>
</gene>
<comment type="cofactor">
    <cofactor evidence="1">
        <name>a divalent metal cation</name>
        <dbReference type="ChEBI" id="CHEBI:60240"/>
    </cofactor>
</comment>
<dbReference type="GO" id="GO:0046872">
    <property type="term" value="F:metal ion binding"/>
    <property type="evidence" value="ECO:0007669"/>
    <property type="project" value="UniProtKB-KW"/>
</dbReference>
<evidence type="ECO:0000259" key="3">
    <source>
        <dbReference type="Pfam" id="PF13359"/>
    </source>
</evidence>
<dbReference type="EnsemblFungi" id="PTTG_25330-t43_1">
    <property type="protein sequence ID" value="PTTG_25330-t43_1-p1"/>
    <property type="gene ID" value="PTTG_25330"/>
</dbReference>
<dbReference type="Pfam" id="PF13359">
    <property type="entry name" value="DDE_Tnp_4"/>
    <property type="match status" value="1"/>
</dbReference>
<dbReference type="STRING" id="630390.A0A180H2P5"/>
<sequence>MPRQTERKSLIRDLQFLLITCFARLQISDQNYRTIITGQRFPLFCIIIVALLEKVEAPDQDILLSLAVILLLRSRSRSRYQLLRFQHRLWEARTTHAQAEGILQLITTVCNRRYLAPRAPRPRISTISRTFEVFSNNTDAVFLRWARMTQDSFYALLNKIKDHPVFMNDSNHHQAPTEWQLLVALAHLGINGNGGSPHILREVFNISEGSIENYTNRCLRAIADLEEKYVRWPSAADQAAYCTETIHDFFDDAVGLIDGTIFPLAFAPTVHKEDFWMRKSIYGMNSMIVCTREQRIIYALHGWCGSAHDQRVYKNSQVCYPREGSVFSIT</sequence>
<evidence type="ECO:0000313" key="4">
    <source>
        <dbReference type="EMBL" id="OAV99270.1"/>
    </source>
</evidence>
<reference evidence="5" key="4">
    <citation type="submission" date="2025-05" db="UniProtKB">
        <authorList>
            <consortium name="EnsemblFungi"/>
        </authorList>
    </citation>
    <scope>IDENTIFICATION</scope>
    <source>
        <strain evidence="5">isolate 1-1 / race 1 (BBBD)</strain>
    </source>
</reference>
<reference evidence="4" key="1">
    <citation type="submission" date="2009-11" db="EMBL/GenBank/DDBJ databases">
        <authorList>
            <consortium name="The Broad Institute Genome Sequencing Platform"/>
            <person name="Ward D."/>
            <person name="Feldgarden M."/>
            <person name="Earl A."/>
            <person name="Young S.K."/>
            <person name="Zeng Q."/>
            <person name="Koehrsen M."/>
            <person name="Alvarado L."/>
            <person name="Berlin A."/>
            <person name="Bochicchio J."/>
            <person name="Borenstein D."/>
            <person name="Chapman S.B."/>
            <person name="Chen Z."/>
            <person name="Engels R."/>
            <person name="Freedman E."/>
            <person name="Gellesch M."/>
            <person name="Goldberg J."/>
            <person name="Griggs A."/>
            <person name="Gujja S."/>
            <person name="Heilman E."/>
            <person name="Heiman D."/>
            <person name="Hepburn T."/>
            <person name="Howarth C."/>
            <person name="Jen D."/>
            <person name="Larson L."/>
            <person name="Lewis B."/>
            <person name="Mehta T."/>
            <person name="Park D."/>
            <person name="Pearson M."/>
            <person name="Roberts A."/>
            <person name="Saif S."/>
            <person name="Shea T."/>
            <person name="Shenoy N."/>
            <person name="Sisk P."/>
            <person name="Stolte C."/>
            <person name="Sykes S."/>
            <person name="Thomson T."/>
            <person name="Walk T."/>
            <person name="White J."/>
            <person name="Yandava C."/>
            <person name="Izard J."/>
            <person name="Baranova O.V."/>
            <person name="Blanton J.M."/>
            <person name="Tanner A.C."/>
            <person name="Dewhirst F.E."/>
            <person name="Haas B."/>
            <person name="Nusbaum C."/>
            <person name="Birren B."/>
        </authorList>
    </citation>
    <scope>NUCLEOTIDE SEQUENCE [LARGE SCALE GENOMIC DNA]</scope>
    <source>
        <strain evidence="4">1-1 BBBD Race 1</strain>
    </source>
</reference>
<dbReference type="AlphaFoldDB" id="A0A180H2P5"/>
<accession>A0A180H2P5</accession>
<proteinExistence type="predicted"/>
<evidence type="ECO:0000256" key="2">
    <source>
        <dbReference type="ARBA" id="ARBA00022723"/>
    </source>
</evidence>
<keyword evidence="2" id="KW-0479">Metal-binding</keyword>
<dbReference type="InterPro" id="IPR027806">
    <property type="entry name" value="HARBI1_dom"/>
</dbReference>
<evidence type="ECO:0000313" key="6">
    <source>
        <dbReference type="Proteomes" id="UP000005240"/>
    </source>
</evidence>
<dbReference type="Proteomes" id="UP000005240">
    <property type="component" value="Unassembled WGS sequence"/>
</dbReference>
<feature type="domain" description="DDE Tnp4" evidence="3">
    <location>
        <begin position="257"/>
        <end position="319"/>
    </location>
</feature>
<reference evidence="5 6" key="3">
    <citation type="journal article" date="2017" name="G3 (Bethesda)">
        <title>Comparative analysis highlights variable genome content of wheat rusts and divergence of the mating loci.</title>
        <authorList>
            <person name="Cuomo C.A."/>
            <person name="Bakkeren G."/>
            <person name="Khalil H.B."/>
            <person name="Panwar V."/>
            <person name="Joly D."/>
            <person name="Linning R."/>
            <person name="Sakthikumar S."/>
            <person name="Song X."/>
            <person name="Adiconis X."/>
            <person name="Fan L."/>
            <person name="Goldberg J.M."/>
            <person name="Levin J.Z."/>
            <person name="Young S."/>
            <person name="Zeng Q."/>
            <person name="Anikster Y."/>
            <person name="Bruce M."/>
            <person name="Wang M."/>
            <person name="Yin C."/>
            <person name="McCallum B."/>
            <person name="Szabo L.J."/>
            <person name="Hulbert S."/>
            <person name="Chen X."/>
            <person name="Fellers J.P."/>
        </authorList>
    </citation>
    <scope>NUCLEOTIDE SEQUENCE</scope>
    <source>
        <strain evidence="5">isolate 1-1 / race 1 (BBBD)</strain>
        <strain evidence="6">Isolate 1-1 / race 1 (BBBD)</strain>
    </source>
</reference>
<reference evidence="4" key="2">
    <citation type="submission" date="2016-05" db="EMBL/GenBank/DDBJ databases">
        <title>Comparative analysis highlights variable genome content of wheat rusts and divergence of the mating loci.</title>
        <authorList>
            <person name="Cuomo C.A."/>
            <person name="Bakkeren G."/>
            <person name="Szabo L."/>
            <person name="Khalil H."/>
            <person name="Joly D."/>
            <person name="Goldberg J."/>
            <person name="Young S."/>
            <person name="Zeng Q."/>
            <person name="Fellers J."/>
        </authorList>
    </citation>
    <scope>NUCLEOTIDE SEQUENCE [LARGE SCALE GENOMIC DNA]</scope>
    <source>
        <strain evidence="4">1-1 BBBD Race 1</strain>
    </source>
</reference>
<organism evidence="4">
    <name type="scientific">Puccinia triticina (isolate 1-1 / race 1 (BBBD))</name>
    <name type="common">Brown leaf rust fungus</name>
    <dbReference type="NCBI Taxonomy" id="630390"/>
    <lineage>
        <taxon>Eukaryota</taxon>
        <taxon>Fungi</taxon>
        <taxon>Dikarya</taxon>
        <taxon>Basidiomycota</taxon>
        <taxon>Pucciniomycotina</taxon>
        <taxon>Pucciniomycetes</taxon>
        <taxon>Pucciniales</taxon>
        <taxon>Pucciniaceae</taxon>
        <taxon>Puccinia</taxon>
    </lineage>
</organism>
<dbReference type="OrthoDB" id="3233403at2759"/>
<dbReference type="EMBL" id="ADAS02000003">
    <property type="protein sequence ID" value="OAV99270.1"/>
    <property type="molecule type" value="Genomic_DNA"/>
</dbReference>